<dbReference type="PROSITE" id="PS51762">
    <property type="entry name" value="GH16_2"/>
    <property type="match status" value="1"/>
</dbReference>
<protein>
    <recommendedName>
        <fullName evidence="1">GH16 domain-containing protein</fullName>
    </recommendedName>
</protein>
<organism evidence="2 3">
    <name type="scientific">Actinomycetospora straminea</name>
    <dbReference type="NCBI Taxonomy" id="663607"/>
    <lineage>
        <taxon>Bacteria</taxon>
        <taxon>Bacillati</taxon>
        <taxon>Actinomycetota</taxon>
        <taxon>Actinomycetes</taxon>
        <taxon>Pseudonocardiales</taxon>
        <taxon>Pseudonocardiaceae</taxon>
        <taxon>Actinomycetospora</taxon>
    </lineage>
</organism>
<reference evidence="3" key="1">
    <citation type="journal article" date="2019" name="Int. J. Syst. Evol. Microbiol.">
        <title>The Global Catalogue of Microorganisms (GCM) 10K type strain sequencing project: providing services to taxonomists for standard genome sequencing and annotation.</title>
        <authorList>
            <consortium name="The Broad Institute Genomics Platform"/>
            <consortium name="The Broad Institute Genome Sequencing Center for Infectious Disease"/>
            <person name="Wu L."/>
            <person name="Ma J."/>
        </authorList>
    </citation>
    <scope>NUCLEOTIDE SEQUENCE [LARGE SCALE GENOMIC DNA]</scope>
    <source>
        <strain evidence="3">JCM 17983</strain>
    </source>
</reference>
<gene>
    <name evidence="2" type="ORF">GCM10023203_57400</name>
</gene>
<dbReference type="EMBL" id="BAABHQ010000028">
    <property type="protein sequence ID" value="GAA4895594.1"/>
    <property type="molecule type" value="Genomic_DNA"/>
</dbReference>
<evidence type="ECO:0000259" key="1">
    <source>
        <dbReference type="PROSITE" id="PS51762"/>
    </source>
</evidence>
<sequence length="144" mass="15842">MWPAGWLIPVEGNAPPELDILEGLMHQPSVAKVNAHKRTTRPGAYSDQMGPKSITLAKPMTERHTYGAHVKTDGVDFYIDGKLATQADASYVPDRPMYLICNLAVNGSWPRDAKALVNDQTKFPATMTIHAARLWEGGLSWLSV</sequence>
<evidence type="ECO:0000313" key="3">
    <source>
        <dbReference type="Proteomes" id="UP001500457"/>
    </source>
</evidence>
<name>A0ABP9F9H0_9PSEU</name>
<feature type="domain" description="GH16" evidence="1">
    <location>
        <begin position="1"/>
        <end position="140"/>
    </location>
</feature>
<evidence type="ECO:0000313" key="2">
    <source>
        <dbReference type="EMBL" id="GAA4895594.1"/>
    </source>
</evidence>
<dbReference type="InterPro" id="IPR013320">
    <property type="entry name" value="ConA-like_dom_sf"/>
</dbReference>
<comment type="caution">
    <text evidence="2">The sequence shown here is derived from an EMBL/GenBank/DDBJ whole genome shotgun (WGS) entry which is preliminary data.</text>
</comment>
<proteinExistence type="predicted"/>
<dbReference type="Proteomes" id="UP001500457">
    <property type="component" value="Unassembled WGS sequence"/>
</dbReference>
<keyword evidence="3" id="KW-1185">Reference proteome</keyword>
<dbReference type="Pfam" id="PF00722">
    <property type="entry name" value="Glyco_hydro_16"/>
    <property type="match status" value="1"/>
</dbReference>
<dbReference type="InterPro" id="IPR000757">
    <property type="entry name" value="Beta-glucanase-like"/>
</dbReference>
<accession>A0ABP9F9H0</accession>
<dbReference type="Gene3D" id="2.60.120.200">
    <property type="match status" value="1"/>
</dbReference>
<dbReference type="SUPFAM" id="SSF49899">
    <property type="entry name" value="Concanavalin A-like lectins/glucanases"/>
    <property type="match status" value="1"/>
</dbReference>